<dbReference type="RefSeq" id="WP_281482463.1">
    <property type="nucleotide sequence ID" value="NZ_CP124543.1"/>
</dbReference>
<gene>
    <name evidence="7" type="ORF">QI031_25945</name>
</gene>
<feature type="domain" description="HTH araC/xylS-type" evidence="5">
    <location>
        <begin position="164"/>
        <end position="262"/>
    </location>
</feature>
<proteinExistence type="predicted"/>
<reference evidence="7 8" key="1">
    <citation type="journal article" date="2023" name="Limnol Oceanogr Lett">
        <title>Environmental adaptations by the intertidal Antarctic cyanobacterium Halotia branconii CENA392 as revealed using long-read genome sequencing.</title>
        <authorList>
            <person name="Dextro R.B."/>
            <person name="Delbaje E."/>
            <person name="Freitas P.N.N."/>
            <person name="Geraldes V."/>
            <person name="Pinto E."/>
            <person name="Long P.F."/>
            <person name="Fiore M.F."/>
        </authorList>
    </citation>
    <scope>NUCLEOTIDE SEQUENCE [LARGE SCALE GENOMIC DNA]</scope>
    <source>
        <strain evidence="7 8">CENA392</strain>
    </source>
</reference>
<dbReference type="PROSITE" id="PS50110">
    <property type="entry name" value="RESPONSE_REGULATORY"/>
    <property type="match status" value="1"/>
</dbReference>
<dbReference type="Proteomes" id="UP001223520">
    <property type="component" value="Chromosome"/>
</dbReference>
<dbReference type="SUPFAM" id="SSF52172">
    <property type="entry name" value="CheY-like"/>
    <property type="match status" value="1"/>
</dbReference>
<organism evidence="7 8">
    <name type="scientific">Halotia branconii CENA392</name>
    <dbReference type="NCBI Taxonomy" id="1539056"/>
    <lineage>
        <taxon>Bacteria</taxon>
        <taxon>Bacillati</taxon>
        <taxon>Cyanobacteriota</taxon>
        <taxon>Cyanophyceae</taxon>
        <taxon>Nostocales</taxon>
        <taxon>Nodulariaceae</taxon>
        <taxon>Halotia</taxon>
    </lineage>
</organism>
<dbReference type="PANTHER" id="PTHR43280">
    <property type="entry name" value="ARAC-FAMILY TRANSCRIPTIONAL REGULATOR"/>
    <property type="match status" value="1"/>
</dbReference>
<sequence length="297" mass="33442">MMHKSSKTILVIEDDAPTRHLFLDILEAEDFDTIGAENGLVGIEQAQKHLPDLILCDIAMPDMDGYGVLNTLRQDPLTAIIPFIFLTGRDAKASVRKGMELGADDYLTKPCTVDELLKAIAVRLEKKQAIFKHWYATKSHQVSEALPTNNIASESFFPLVPQLKEVFDYIEANYDQGITLSDVADAVGYSSAYLTSRVAKKTGDTVNGWIVKRRMAAARPLLQDTDQTIEQIAIKLGYQNACHFSRQFHQHHGLPPKNWRKQQQNQQNKLFQASRNQNLQSINTRSQLGDYIPFNLG</sequence>
<dbReference type="InterPro" id="IPR001789">
    <property type="entry name" value="Sig_transdc_resp-reg_receiver"/>
</dbReference>
<dbReference type="SMART" id="SM00342">
    <property type="entry name" value="HTH_ARAC"/>
    <property type="match status" value="1"/>
</dbReference>
<keyword evidence="3" id="KW-0804">Transcription</keyword>
<dbReference type="InterPro" id="IPR009057">
    <property type="entry name" value="Homeodomain-like_sf"/>
</dbReference>
<keyword evidence="4" id="KW-0597">Phosphoprotein</keyword>
<dbReference type="EMBL" id="CP124543">
    <property type="protein sequence ID" value="WGV25159.1"/>
    <property type="molecule type" value="Genomic_DNA"/>
</dbReference>
<accession>A0AAJ6NR30</accession>
<dbReference type="Gene3D" id="1.10.10.60">
    <property type="entry name" value="Homeodomain-like"/>
    <property type="match status" value="2"/>
</dbReference>
<evidence type="ECO:0000256" key="2">
    <source>
        <dbReference type="ARBA" id="ARBA00023125"/>
    </source>
</evidence>
<dbReference type="InterPro" id="IPR018060">
    <property type="entry name" value="HTH_AraC"/>
</dbReference>
<feature type="domain" description="Response regulatory" evidence="6">
    <location>
        <begin position="8"/>
        <end position="124"/>
    </location>
</feature>
<protein>
    <submittedName>
        <fullName evidence="7">Response regulator</fullName>
    </submittedName>
</protein>
<dbReference type="SUPFAM" id="SSF46689">
    <property type="entry name" value="Homeodomain-like"/>
    <property type="match status" value="2"/>
</dbReference>
<dbReference type="KEGG" id="hbq:QI031_25945"/>
<dbReference type="PANTHER" id="PTHR43280:SF28">
    <property type="entry name" value="HTH-TYPE TRANSCRIPTIONAL ACTIVATOR RHAS"/>
    <property type="match status" value="1"/>
</dbReference>
<dbReference type="AlphaFoldDB" id="A0AAJ6NR30"/>
<dbReference type="InterPro" id="IPR011006">
    <property type="entry name" value="CheY-like_superfamily"/>
</dbReference>
<keyword evidence="2" id="KW-0238">DNA-binding</keyword>
<evidence type="ECO:0000256" key="1">
    <source>
        <dbReference type="ARBA" id="ARBA00023015"/>
    </source>
</evidence>
<dbReference type="SMART" id="SM00448">
    <property type="entry name" value="REC"/>
    <property type="match status" value="1"/>
</dbReference>
<evidence type="ECO:0000256" key="4">
    <source>
        <dbReference type="PROSITE-ProRule" id="PRU00169"/>
    </source>
</evidence>
<dbReference type="PROSITE" id="PS01124">
    <property type="entry name" value="HTH_ARAC_FAMILY_2"/>
    <property type="match status" value="1"/>
</dbReference>
<keyword evidence="1" id="KW-0805">Transcription regulation</keyword>
<keyword evidence="8" id="KW-1185">Reference proteome</keyword>
<dbReference type="Gene3D" id="3.40.50.2300">
    <property type="match status" value="1"/>
</dbReference>
<evidence type="ECO:0000313" key="7">
    <source>
        <dbReference type="EMBL" id="WGV25159.1"/>
    </source>
</evidence>
<dbReference type="GO" id="GO:0043565">
    <property type="term" value="F:sequence-specific DNA binding"/>
    <property type="evidence" value="ECO:0007669"/>
    <property type="project" value="InterPro"/>
</dbReference>
<evidence type="ECO:0000259" key="5">
    <source>
        <dbReference type="PROSITE" id="PS01124"/>
    </source>
</evidence>
<feature type="modified residue" description="4-aspartylphosphate" evidence="4">
    <location>
        <position position="57"/>
    </location>
</feature>
<dbReference type="Pfam" id="PF00072">
    <property type="entry name" value="Response_reg"/>
    <property type="match status" value="1"/>
</dbReference>
<evidence type="ECO:0000313" key="8">
    <source>
        <dbReference type="Proteomes" id="UP001223520"/>
    </source>
</evidence>
<dbReference type="GO" id="GO:0003700">
    <property type="term" value="F:DNA-binding transcription factor activity"/>
    <property type="evidence" value="ECO:0007669"/>
    <property type="project" value="InterPro"/>
</dbReference>
<name>A0AAJ6NR30_9CYAN</name>
<evidence type="ECO:0000256" key="3">
    <source>
        <dbReference type="ARBA" id="ARBA00023163"/>
    </source>
</evidence>
<evidence type="ECO:0000259" key="6">
    <source>
        <dbReference type="PROSITE" id="PS50110"/>
    </source>
</evidence>
<dbReference type="GO" id="GO:0000160">
    <property type="term" value="P:phosphorelay signal transduction system"/>
    <property type="evidence" value="ECO:0007669"/>
    <property type="project" value="InterPro"/>
</dbReference>
<dbReference type="Pfam" id="PF12833">
    <property type="entry name" value="HTH_18"/>
    <property type="match status" value="1"/>
</dbReference>